<dbReference type="AlphaFoldDB" id="A0ABC8QPH0"/>
<dbReference type="Proteomes" id="UP001642360">
    <property type="component" value="Unassembled WGS sequence"/>
</dbReference>
<organism evidence="1 2">
    <name type="scientific">Ilex paraguariensis</name>
    <name type="common">yerba mate</name>
    <dbReference type="NCBI Taxonomy" id="185542"/>
    <lineage>
        <taxon>Eukaryota</taxon>
        <taxon>Viridiplantae</taxon>
        <taxon>Streptophyta</taxon>
        <taxon>Embryophyta</taxon>
        <taxon>Tracheophyta</taxon>
        <taxon>Spermatophyta</taxon>
        <taxon>Magnoliopsida</taxon>
        <taxon>eudicotyledons</taxon>
        <taxon>Gunneridae</taxon>
        <taxon>Pentapetalae</taxon>
        <taxon>asterids</taxon>
        <taxon>campanulids</taxon>
        <taxon>Aquifoliales</taxon>
        <taxon>Aquifoliaceae</taxon>
        <taxon>Ilex</taxon>
    </lineage>
</organism>
<gene>
    <name evidence="1" type="ORF">ILEXP_LOCUS104</name>
</gene>
<protein>
    <submittedName>
        <fullName evidence="1">Uncharacterized protein</fullName>
    </submittedName>
</protein>
<evidence type="ECO:0000313" key="1">
    <source>
        <dbReference type="EMBL" id="CAK9133230.1"/>
    </source>
</evidence>
<accession>A0ABC8QPH0</accession>
<evidence type="ECO:0000313" key="2">
    <source>
        <dbReference type="Proteomes" id="UP001642360"/>
    </source>
</evidence>
<name>A0ABC8QPH0_9AQUA</name>
<reference evidence="1 2" key="1">
    <citation type="submission" date="2024-02" db="EMBL/GenBank/DDBJ databases">
        <authorList>
            <person name="Vignale AGUSTIN F."/>
            <person name="Sosa J E."/>
            <person name="Modenutti C."/>
        </authorList>
    </citation>
    <scope>NUCLEOTIDE SEQUENCE [LARGE SCALE GENOMIC DNA]</scope>
</reference>
<dbReference type="EMBL" id="CAUOFW020000001">
    <property type="protein sequence ID" value="CAK9133230.1"/>
    <property type="molecule type" value="Genomic_DNA"/>
</dbReference>
<proteinExistence type="predicted"/>
<comment type="caution">
    <text evidence="1">The sequence shown here is derived from an EMBL/GenBank/DDBJ whole genome shotgun (WGS) entry which is preliminary data.</text>
</comment>
<keyword evidence="2" id="KW-1185">Reference proteome</keyword>
<sequence>MHKEVPSKKPTKVTILLAIEVRPQLNPCPSTTSYFVSESSIRSKEGMGHALSNEGMQGSLVTTQNVPQEQQPRSDGNVVIHSSPIPMAPINIETCNNFTSLVVDLSGIQEDDMEKSASPVKSLLSNKVKNIDGIPIGTTR</sequence>